<organism evidence="2 3">
    <name type="scientific">Trichonephila clavata</name>
    <name type="common">Joro spider</name>
    <name type="synonym">Nephila clavata</name>
    <dbReference type="NCBI Taxonomy" id="2740835"/>
    <lineage>
        <taxon>Eukaryota</taxon>
        <taxon>Metazoa</taxon>
        <taxon>Ecdysozoa</taxon>
        <taxon>Arthropoda</taxon>
        <taxon>Chelicerata</taxon>
        <taxon>Arachnida</taxon>
        <taxon>Araneae</taxon>
        <taxon>Araneomorphae</taxon>
        <taxon>Entelegynae</taxon>
        <taxon>Araneoidea</taxon>
        <taxon>Nephilidae</taxon>
        <taxon>Trichonephila</taxon>
    </lineage>
</organism>
<dbReference type="EMBL" id="BMAO01026609">
    <property type="protein sequence ID" value="GFR10960.1"/>
    <property type="molecule type" value="Genomic_DNA"/>
</dbReference>
<proteinExistence type="predicted"/>
<gene>
    <name evidence="2" type="ORF">TNCT_35731</name>
</gene>
<keyword evidence="1" id="KW-1133">Transmembrane helix</keyword>
<dbReference type="AlphaFoldDB" id="A0A8X6LID7"/>
<name>A0A8X6LID7_TRICU</name>
<feature type="transmembrane region" description="Helical" evidence="1">
    <location>
        <begin position="29"/>
        <end position="55"/>
    </location>
</feature>
<keyword evidence="3" id="KW-1185">Reference proteome</keyword>
<accession>A0A8X6LID7</accession>
<evidence type="ECO:0000256" key="1">
    <source>
        <dbReference type="SAM" id="Phobius"/>
    </source>
</evidence>
<evidence type="ECO:0000313" key="2">
    <source>
        <dbReference type="EMBL" id="GFR10960.1"/>
    </source>
</evidence>
<sequence>MSWSTSTDNFGNFFETVKYLILLLKMSKYVPFMIVPKITQACSGIAAMVLFGYLWKADLQAGKNIEERQKMRLKQTSSQS</sequence>
<comment type="caution">
    <text evidence="2">The sequence shown here is derived from an EMBL/GenBank/DDBJ whole genome shotgun (WGS) entry which is preliminary data.</text>
</comment>
<keyword evidence="1" id="KW-0812">Transmembrane</keyword>
<keyword evidence="1" id="KW-0472">Membrane</keyword>
<evidence type="ECO:0000313" key="3">
    <source>
        <dbReference type="Proteomes" id="UP000887116"/>
    </source>
</evidence>
<reference evidence="2" key="1">
    <citation type="submission" date="2020-07" db="EMBL/GenBank/DDBJ databases">
        <title>Multicomponent nature underlies the extraordinary mechanical properties of spider dragline silk.</title>
        <authorList>
            <person name="Kono N."/>
            <person name="Nakamura H."/>
            <person name="Mori M."/>
            <person name="Yoshida Y."/>
            <person name="Ohtoshi R."/>
            <person name="Malay A.D."/>
            <person name="Moran D.A.P."/>
            <person name="Tomita M."/>
            <person name="Numata K."/>
            <person name="Arakawa K."/>
        </authorList>
    </citation>
    <scope>NUCLEOTIDE SEQUENCE</scope>
</reference>
<protein>
    <submittedName>
        <fullName evidence="2">Uncharacterized protein</fullName>
    </submittedName>
</protein>
<dbReference type="Proteomes" id="UP000887116">
    <property type="component" value="Unassembled WGS sequence"/>
</dbReference>
<dbReference type="OrthoDB" id="10454266at2759"/>